<accession>A0A0F4QD59</accession>
<dbReference type="EMBL" id="JXYA01000065">
    <property type="protein sequence ID" value="KJZ05621.1"/>
    <property type="molecule type" value="Genomic_DNA"/>
</dbReference>
<dbReference type="Proteomes" id="UP000033452">
    <property type="component" value="Unassembled WGS sequence"/>
</dbReference>
<keyword evidence="2" id="KW-1185">Reference proteome</keyword>
<dbReference type="AlphaFoldDB" id="A0A0F4QD59"/>
<protein>
    <submittedName>
        <fullName evidence="1">Uncharacterized protein</fullName>
    </submittedName>
</protein>
<proteinExistence type="predicted"/>
<gene>
    <name evidence="1" type="ORF">TW77_22150</name>
</gene>
<organism evidence="1 2">
    <name type="scientific">Pseudoalteromonas rubra</name>
    <dbReference type="NCBI Taxonomy" id="43658"/>
    <lineage>
        <taxon>Bacteria</taxon>
        <taxon>Pseudomonadati</taxon>
        <taxon>Pseudomonadota</taxon>
        <taxon>Gammaproteobacteria</taxon>
        <taxon>Alteromonadales</taxon>
        <taxon>Pseudoalteromonadaceae</taxon>
        <taxon>Pseudoalteromonas</taxon>
    </lineage>
</organism>
<reference evidence="1 2" key="1">
    <citation type="journal article" date="2015" name="BMC Genomics">
        <title>Genome mining reveals unlocked bioactive potential of marine Gram-negative bacteria.</title>
        <authorList>
            <person name="Machado H."/>
            <person name="Sonnenschein E.C."/>
            <person name="Melchiorsen J."/>
            <person name="Gram L."/>
        </authorList>
    </citation>
    <scope>NUCLEOTIDE SEQUENCE [LARGE SCALE GENOMIC DNA]</scope>
    <source>
        <strain evidence="1 2">S2471</strain>
    </source>
</reference>
<name>A0A0F4QD59_9GAMM</name>
<evidence type="ECO:0000313" key="1">
    <source>
        <dbReference type="EMBL" id="KJZ05621.1"/>
    </source>
</evidence>
<sequence length="102" mass="11412">MGFISGIPLLVLAPQKHTKITWKQNIDILRKKNKPSTSTTKRMLIMKVTLNKKSIKSLSANPATVIRAQETPQIGGGRVIDESFWVCINTRSNCEGTKRCPF</sequence>
<comment type="caution">
    <text evidence="1">The sequence shown here is derived from an EMBL/GenBank/DDBJ whole genome shotgun (WGS) entry which is preliminary data.</text>
</comment>
<dbReference type="PATRIC" id="fig|43658.5.peg.4669"/>
<evidence type="ECO:0000313" key="2">
    <source>
        <dbReference type="Proteomes" id="UP000033452"/>
    </source>
</evidence>